<feature type="coiled-coil region" evidence="3">
    <location>
        <begin position="62"/>
        <end position="89"/>
    </location>
</feature>
<feature type="region of interest" description="Disordered" evidence="4">
    <location>
        <begin position="890"/>
        <end position="916"/>
    </location>
</feature>
<dbReference type="Gene3D" id="2.60.40.1970">
    <property type="entry name" value="YEATS domain"/>
    <property type="match status" value="1"/>
</dbReference>
<feature type="compositionally biased region" description="Acidic residues" evidence="4">
    <location>
        <begin position="1122"/>
        <end position="1132"/>
    </location>
</feature>
<dbReference type="GO" id="GO:0005634">
    <property type="term" value="C:nucleus"/>
    <property type="evidence" value="ECO:0007669"/>
    <property type="project" value="UniProtKB-SubCell"/>
</dbReference>
<feature type="region of interest" description="Disordered" evidence="4">
    <location>
        <begin position="1"/>
        <end position="47"/>
    </location>
</feature>
<feature type="compositionally biased region" description="Polar residues" evidence="4">
    <location>
        <begin position="1108"/>
        <end position="1118"/>
    </location>
</feature>
<dbReference type="CDD" id="cd16907">
    <property type="entry name" value="YEATS_YEATS2_like"/>
    <property type="match status" value="1"/>
</dbReference>
<comment type="caution">
    <text evidence="6">The sequence shown here is derived from an EMBL/GenBank/DDBJ whole genome shotgun (WGS) entry which is preliminary data.</text>
</comment>
<dbReference type="Proteomes" id="UP001075354">
    <property type="component" value="Chromosome 16"/>
</dbReference>
<feature type="region of interest" description="Disordered" evidence="4">
    <location>
        <begin position="383"/>
        <end position="491"/>
    </location>
</feature>
<reference evidence="6" key="1">
    <citation type="submission" date="2022-12" db="EMBL/GenBank/DDBJ databases">
        <title>Chromosome-level genome assembly of the bean flower thrips Megalurothrips usitatus.</title>
        <authorList>
            <person name="Ma L."/>
            <person name="Liu Q."/>
            <person name="Li H."/>
            <person name="Cai W."/>
        </authorList>
    </citation>
    <scope>NUCLEOTIDE SEQUENCE</scope>
    <source>
        <strain evidence="6">Cailab_2022a</strain>
    </source>
</reference>
<evidence type="ECO:0000256" key="2">
    <source>
        <dbReference type="PROSITE-ProRule" id="PRU00376"/>
    </source>
</evidence>
<keyword evidence="1 2" id="KW-0539">Nucleus</keyword>
<proteinExistence type="predicted"/>
<dbReference type="InterPro" id="IPR038704">
    <property type="entry name" value="YEAST_sf"/>
</dbReference>
<keyword evidence="3" id="KW-0175">Coiled coil</keyword>
<comment type="subcellular location">
    <subcellularLocation>
        <location evidence="2">Nucleus</location>
    </subcellularLocation>
</comment>
<dbReference type="Pfam" id="PF03366">
    <property type="entry name" value="YEATS"/>
    <property type="match status" value="1"/>
</dbReference>
<feature type="region of interest" description="Disordered" evidence="4">
    <location>
        <begin position="1107"/>
        <end position="1151"/>
    </location>
</feature>
<feature type="compositionally biased region" description="Polar residues" evidence="4">
    <location>
        <begin position="383"/>
        <end position="394"/>
    </location>
</feature>
<evidence type="ECO:0000256" key="4">
    <source>
        <dbReference type="SAM" id="MobiDB-lite"/>
    </source>
</evidence>
<dbReference type="PANTHER" id="PTHR23195">
    <property type="entry name" value="YEATS DOMAIN"/>
    <property type="match status" value="1"/>
</dbReference>
<sequence>MSCQKRKAEQLGKEFTTPNSAKRTCFQEEIKSPNKRHTEQVSPRNLRAYSDQEKRRIYEILEAEFDKELQAKEEEVLEIQERIIKTQRVLQYLCYAVVSDFYSREKTISTVASTRQRRIHPAVKKLLSGKGPPGAPEVPQNVTIPADCSVASSSTSSHSFKRTEIEDDDILARVESPDNSEVLSGKEKKVPRYIPPKPKPQPLVGNQSDPVRGGQNKVKTILVVGNVSKWLQADMRDDSATHKWMVYVRGPKGDPDISGFVSKVRFFLHPSYRPNDVVQVVCPPFHLSRRGWGEFPIRVQVHFSNSLNKPVDIIHNLKLDRTHCGFQTLGSETVAEVWIHRESPQLNLSEQEDHDDLQTVKTECVETNDNNFSEEIRTITASPSRTCSSLTTPIKTEAKEPTTNLDYLENLEPSVNEERQLPPNLPSGTNTHQESQSNLSENVSENFHSTPSSAASVSRQGKPLPSVDNPMCSPTKPTSAATLPSPQQSPSKAVAVNTIGIMNANQKLQLSPNKPGTQLVKCVDSKGAVRFLQVRTDLLPKILKRGSATIPVTPPTAGEGSAKVVSATQTLPQTPATQLLKAIPQTTAVKTATQSLISQVPPQNAVMKVVQQSPLSQPSLQSAAMKVLTPNAVTQVLPSAAVTSPLKIQGAPAGMTLAQGPRPVLRLVRPAGNANARPLLVAGNSTIRLPASAAGNGNRPLLVLKDGKLFMMKSALDAATKQTAGPVTNANVPSSGSMPENTIKQLLNESVPTPSCTTLTTTSTRSLLVSSTSKVSSVVTPSANSNSNATVGLVASENVPVTYPNNQPVVAVNPGVIPKPRSCISIPPAIRFSSPIGDQAVQIANSKSSAPQTQAHSILNPNSRVAVKSGKSLLKPAVSLLKANVGSNNTASKIVGSSTSGGKSTSLPTAPGNPNSLMKPPIPVPAPAPTETLTTNKRIILGRTSGSSTITSYSQLSILFRERFRSMIQACPRGPRGNMQRAVRWLINNLPLVSGDAKHLEFRILHPYCASDERKFSSWNIGKQRACEWQRAKTVLSLLVETGWDIKNVVTIKDIVIWARIHGYTPGLTLMKKSISGHLFVGDADVNSKIAVDDFNRITPVEKWLEAQENSSSSVNHNETPEVSDESDDEVDVVSCNTAPSSGTISPLISN</sequence>
<keyword evidence="7" id="KW-1185">Reference proteome</keyword>
<dbReference type="InterPro" id="IPR055129">
    <property type="entry name" value="YEATS_dom"/>
</dbReference>
<dbReference type="InterPro" id="IPR005033">
    <property type="entry name" value="YEATS"/>
</dbReference>
<feature type="compositionally biased region" description="Basic and acidic residues" evidence="4">
    <location>
        <begin position="25"/>
        <end position="39"/>
    </location>
</feature>
<protein>
    <recommendedName>
        <fullName evidence="5">YEATS domain-containing protein</fullName>
    </recommendedName>
</protein>
<dbReference type="EMBL" id="JAPTSV010000016">
    <property type="protein sequence ID" value="KAJ1519459.1"/>
    <property type="molecule type" value="Genomic_DNA"/>
</dbReference>
<evidence type="ECO:0000259" key="5">
    <source>
        <dbReference type="PROSITE" id="PS51037"/>
    </source>
</evidence>
<dbReference type="Pfam" id="PF22951">
    <property type="entry name" value="3HBD"/>
    <property type="match status" value="1"/>
</dbReference>
<feature type="compositionally biased region" description="Polar residues" evidence="4">
    <location>
        <begin position="475"/>
        <end position="491"/>
    </location>
</feature>
<feature type="compositionally biased region" description="Polar residues" evidence="4">
    <location>
        <begin position="426"/>
        <end position="459"/>
    </location>
</feature>
<dbReference type="GO" id="GO:0006355">
    <property type="term" value="P:regulation of DNA-templated transcription"/>
    <property type="evidence" value="ECO:0007669"/>
    <property type="project" value="InterPro"/>
</dbReference>
<dbReference type="InterPro" id="IPR055127">
    <property type="entry name" value="YEATS2_3HBD"/>
</dbReference>
<dbReference type="AlphaFoldDB" id="A0AAV7X0P3"/>
<feature type="compositionally biased region" description="Basic and acidic residues" evidence="4">
    <location>
        <begin position="1"/>
        <end position="12"/>
    </location>
</feature>
<evidence type="ECO:0000256" key="1">
    <source>
        <dbReference type="ARBA" id="ARBA00023242"/>
    </source>
</evidence>
<dbReference type="PROSITE" id="PS51037">
    <property type="entry name" value="YEATS"/>
    <property type="match status" value="1"/>
</dbReference>
<organism evidence="6 7">
    <name type="scientific">Megalurothrips usitatus</name>
    <name type="common">bean blossom thrips</name>
    <dbReference type="NCBI Taxonomy" id="439358"/>
    <lineage>
        <taxon>Eukaryota</taxon>
        <taxon>Metazoa</taxon>
        <taxon>Ecdysozoa</taxon>
        <taxon>Arthropoda</taxon>
        <taxon>Hexapoda</taxon>
        <taxon>Insecta</taxon>
        <taxon>Pterygota</taxon>
        <taxon>Neoptera</taxon>
        <taxon>Paraneoptera</taxon>
        <taxon>Thysanoptera</taxon>
        <taxon>Terebrantia</taxon>
        <taxon>Thripoidea</taxon>
        <taxon>Thripidae</taxon>
        <taxon>Megalurothrips</taxon>
    </lineage>
</organism>
<accession>A0AAV7X0P3</accession>
<evidence type="ECO:0000313" key="6">
    <source>
        <dbReference type="EMBL" id="KAJ1519459.1"/>
    </source>
</evidence>
<feature type="region of interest" description="Disordered" evidence="4">
    <location>
        <begin position="172"/>
        <end position="214"/>
    </location>
</feature>
<gene>
    <name evidence="6" type="ORF">ONE63_004747</name>
</gene>
<feature type="domain" description="YEATS" evidence="5">
    <location>
        <begin position="212"/>
        <end position="353"/>
    </location>
</feature>
<feature type="compositionally biased region" description="Polar residues" evidence="4">
    <location>
        <begin position="1136"/>
        <end position="1151"/>
    </location>
</feature>
<name>A0AAV7X0P3_9NEOP</name>
<evidence type="ECO:0000313" key="7">
    <source>
        <dbReference type="Proteomes" id="UP001075354"/>
    </source>
</evidence>
<evidence type="ECO:0000256" key="3">
    <source>
        <dbReference type="SAM" id="Coils"/>
    </source>
</evidence>
<feature type="compositionally biased region" description="Low complexity" evidence="4">
    <location>
        <begin position="896"/>
        <end position="906"/>
    </location>
</feature>